<dbReference type="EMBL" id="PDUD01000049">
    <property type="protein sequence ID" value="PHN01798.1"/>
    <property type="molecule type" value="Genomic_DNA"/>
</dbReference>
<evidence type="ECO:0000313" key="4">
    <source>
        <dbReference type="Proteomes" id="UP000223913"/>
    </source>
</evidence>
<organism evidence="3 4">
    <name type="scientific">Flavilitoribacter nigricans (strain ATCC 23147 / DSM 23189 / NBRC 102662 / NCIMB 1420 / SS-2)</name>
    <name type="common">Lewinella nigricans</name>
    <dbReference type="NCBI Taxonomy" id="1122177"/>
    <lineage>
        <taxon>Bacteria</taxon>
        <taxon>Pseudomonadati</taxon>
        <taxon>Bacteroidota</taxon>
        <taxon>Saprospiria</taxon>
        <taxon>Saprospirales</taxon>
        <taxon>Lewinellaceae</taxon>
        <taxon>Flavilitoribacter</taxon>
    </lineage>
</organism>
<name>A0A2D0N087_FLAN2</name>
<dbReference type="InterPro" id="IPR018649">
    <property type="entry name" value="SHOCT"/>
</dbReference>
<dbReference type="OrthoDB" id="1778949at2"/>
<comment type="caution">
    <text evidence="3">The sequence shown here is derived from an EMBL/GenBank/DDBJ whole genome shotgun (WGS) entry which is preliminary data.</text>
</comment>
<protein>
    <recommendedName>
        <fullName evidence="2">SHOCT domain-containing protein</fullName>
    </recommendedName>
</protein>
<feature type="domain" description="SHOCT" evidence="2">
    <location>
        <begin position="229"/>
        <end position="254"/>
    </location>
</feature>
<gene>
    <name evidence="3" type="ORF">CRP01_35535</name>
</gene>
<sequence>MKKLTEKGKSAVKKLAEQHQISVDSVTTLLHAIVRGGGTMAQFDIRELGGSGQWMKGGMTMVSDMFNANLKAKVEQLCNQLSLLIGSEELFIEEEDAENKTEYRIADNWWPTDLGIPATSGSQNNLRYAFFPGSSRLAVEDTGKTTVYDTLDHHISGVSQQQGNGHSLIFTSQHGRIDLEKLPVITKSSAKSTSGDKQVDKKVPKTKTPVKMKTEMLPDEDPRKVLKLLEQLSELHKNGVLTDEEFQDKKQELLSRI</sequence>
<keyword evidence="4" id="KW-1185">Reference proteome</keyword>
<dbReference type="Proteomes" id="UP000223913">
    <property type="component" value="Unassembled WGS sequence"/>
</dbReference>
<feature type="region of interest" description="Disordered" evidence="1">
    <location>
        <begin position="188"/>
        <end position="219"/>
    </location>
</feature>
<reference evidence="3 4" key="1">
    <citation type="submission" date="2017-10" db="EMBL/GenBank/DDBJ databases">
        <title>The draft genome sequence of Lewinella nigricans NBRC 102662.</title>
        <authorList>
            <person name="Wang K."/>
        </authorList>
    </citation>
    <scope>NUCLEOTIDE SEQUENCE [LARGE SCALE GENOMIC DNA]</scope>
    <source>
        <strain evidence="3 4">NBRC 102662</strain>
    </source>
</reference>
<evidence type="ECO:0000256" key="1">
    <source>
        <dbReference type="SAM" id="MobiDB-lite"/>
    </source>
</evidence>
<evidence type="ECO:0000259" key="2">
    <source>
        <dbReference type="Pfam" id="PF09851"/>
    </source>
</evidence>
<dbReference type="Pfam" id="PF09851">
    <property type="entry name" value="SHOCT"/>
    <property type="match status" value="1"/>
</dbReference>
<proteinExistence type="predicted"/>
<dbReference type="AlphaFoldDB" id="A0A2D0N087"/>
<accession>A0A2D0N087</accession>
<evidence type="ECO:0000313" key="3">
    <source>
        <dbReference type="EMBL" id="PHN01798.1"/>
    </source>
</evidence>